<dbReference type="EMBL" id="JASJOT010000006">
    <property type="protein sequence ID" value="MDJ1493595.1"/>
    <property type="molecule type" value="Genomic_DNA"/>
</dbReference>
<accession>A0ABT7CKV0</accession>
<comment type="caution">
    <text evidence="2">The sequence shown here is derived from an EMBL/GenBank/DDBJ whole genome shotgun (WGS) entry which is preliminary data.</text>
</comment>
<evidence type="ECO:0000313" key="2">
    <source>
        <dbReference type="EMBL" id="MDJ1493595.1"/>
    </source>
</evidence>
<dbReference type="Pfam" id="PF06439">
    <property type="entry name" value="3keto-disac_hyd"/>
    <property type="match status" value="1"/>
</dbReference>
<evidence type="ECO:0000259" key="1">
    <source>
        <dbReference type="Pfam" id="PF06439"/>
    </source>
</evidence>
<protein>
    <submittedName>
        <fullName evidence="2">DUF1080 domain-containing protein</fullName>
    </submittedName>
</protein>
<dbReference type="InterPro" id="IPR010496">
    <property type="entry name" value="AL/BT2_dom"/>
</dbReference>
<sequence length="243" mass="27464">MKKTLTKLLAYVSIATFVMISCSEEKVGNNQLTGKEKEEGWVVLFDGKTTNGWHLYNKGKIPSAWIVQGDELYCKPDTFDIAHGDLISDKEFKNFDLKFEWKISEAGNSGVFFNVVEKDSLPTAWSSGPEYQLLENTHPDYAMNPVKRAGCLYGFAPQKNAVTPLPAGQWNRSEIKQVDGKVEFYLNDTLTAQQDLNSAEWKAMIANSNFKFFPEFGKSTKGHIALQDWSKGISFRNIKIKEL</sequence>
<dbReference type="PROSITE" id="PS51257">
    <property type="entry name" value="PROKAR_LIPOPROTEIN"/>
    <property type="match status" value="1"/>
</dbReference>
<dbReference type="Gene3D" id="2.60.120.560">
    <property type="entry name" value="Exo-inulinase, domain 1"/>
    <property type="match status" value="1"/>
</dbReference>
<organism evidence="2 3">
    <name type="scientific">Xanthocytophaga flava</name>
    <dbReference type="NCBI Taxonomy" id="3048013"/>
    <lineage>
        <taxon>Bacteria</taxon>
        <taxon>Pseudomonadati</taxon>
        <taxon>Bacteroidota</taxon>
        <taxon>Cytophagia</taxon>
        <taxon>Cytophagales</taxon>
        <taxon>Rhodocytophagaceae</taxon>
        <taxon>Xanthocytophaga</taxon>
    </lineage>
</organism>
<feature type="domain" description="3-keto-alpha-glucoside-1,2-lyase/3-keto-2-hydroxy-glucal hydratase" evidence="1">
    <location>
        <begin position="40"/>
        <end position="241"/>
    </location>
</feature>
<evidence type="ECO:0000313" key="3">
    <source>
        <dbReference type="Proteomes" id="UP001228581"/>
    </source>
</evidence>
<proteinExistence type="predicted"/>
<dbReference type="Proteomes" id="UP001228581">
    <property type="component" value="Unassembled WGS sequence"/>
</dbReference>
<dbReference type="RefSeq" id="WP_313995896.1">
    <property type="nucleotide sequence ID" value="NZ_JASJOT010000006.1"/>
</dbReference>
<keyword evidence="3" id="KW-1185">Reference proteome</keyword>
<reference evidence="2 3" key="1">
    <citation type="submission" date="2023-05" db="EMBL/GenBank/DDBJ databases">
        <authorList>
            <person name="Zhang X."/>
        </authorList>
    </citation>
    <scope>NUCLEOTIDE SEQUENCE [LARGE SCALE GENOMIC DNA]</scope>
    <source>
        <strain evidence="2 3">DM2B3-1</strain>
    </source>
</reference>
<gene>
    <name evidence="2" type="ORF">QNI19_11685</name>
</gene>
<name>A0ABT7CKV0_9BACT</name>